<evidence type="ECO:0000256" key="3">
    <source>
        <dbReference type="ARBA" id="ARBA00023015"/>
    </source>
</evidence>
<keyword evidence="4 6" id="KW-0804">Transcription</keyword>
<sequence length="134" mass="15751">MAGIFFFNQLWFNTSPLDRKLVFDYFASLPLRFVLWQRTASILIPVRVYARASRKTTDTEYALGEVMEPHLFLIRKQKRNWQEKITLILAHYILSGSIYPAPLLASGFASRIEGRFIIYRKPQYCSLEIGEDWL</sequence>
<comment type="subunit">
    <text evidence="6">Component of the Mediator complex.</text>
</comment>
<dbReference type="AlphaFoldDB" id="A0A8J5ES68"/>
<dbReference type="PANTHER" id="PTHR13104">
    <property type="entry name" value="MED-6-RELATED"/>
    <property type="match status" value="1"/>
</dbReference>
<evidence type="ECO:0000256" key="4">
    <source>
        <dbReference type="ARBA" id="ARBA00023163"/>
    </source>
</evidence>
<comment type="caution">
    <text evidence="7">The sequence shown here is derived from an EMBL/GenBank/DDBJ whole genome shotgun (WGS) entry which is preliminary data.</text>
</comment>
<evidence type="ECO:0000313" key="7">
    <source>
        <dbReference type="EMBL" id="KAG6465985.1"/>
    </source>
</evidence>
<evidence type="ECO:0000256" key="2">
    <source>
        <dbReference type="ARBA" id="ARBA00007526"/>
    </source>
</evidence>
<reference evidence="7 8" key="1">
    <citation type="submission" date="2020-08" db="EMBL/GenBank/DDBJ databases">
        <title>Plant Genome Project.</title>
        <authorList>
            <person name="Zhang R.-G."/>
        </authorList>
    </citation>
    <scope>NUCLEOTIDE SEQUENCE [LARGE SCALE GENOMIC DNA]</scope>
    <source>
        <tissue evidence="7">Rhizome</tissue>
    </source>
</reference>
<dbReference type="Pfam" id="PF04934">
    <property type="entry name" value="Med6"/>
    <property type="match status" value="1"/>
</dbReference>
<evidence type="ECO:0000256" key="1">
    <source>
        <dbReference type="ARBA" id="ARBA00004123"/>
    </source>
</evidence>
<accession>A0A8J5ES68</accession>
<keyword evidence="3 6" id="KW-0805">Transcription regulation</keyword>
<comment type="subcellular location">
    <subcellularLocation>
        <location evidence="1 6">Nucleus</location>
    </subcellularLocation>
</comment>
<keyword evidence="8" id="KW-1185">Reference proteome</keyword>
<comment type="function">
    <text evidence="6">Component of the Mediator complex, a coactivator involved in the regulated transcription of nearly all RNA polymerase II-dependent genes. Mediator functions as a bridge to convey information from gene-specific regulatory proteins to the basal RNA polymerase II transcription machinery. Mediator is recruited to promoters by direct interactions with regulatory proteins and serves as a scaffold for the assembly of a functional preinitiation complex with RNA polymerase II and the general transcription factors.</text>
</comment>
<dbReference type="InterPro" id="IPR007018">
    <property type="entry name" value="Mediator_Med6"/>
</dbReference>
<dbReference type="GO" id="GO:0006357">
    <property type="term" value="P:regulation of transcription by RNA polymerase II"/>
    <property type="evidence" value="ECO:0007669"/>
    <property type="project" value="InterPro"/>
</dbReference>
<proteinExistence type="inferred from homology"/>
<keyword evidence="5 6" id="KW-0539">Nucleus</keyword>
<evidence type="ECO:0000313" key="8">
    <source>
        <dbReference type="Proteomes" id="UP000734854"/>
    </source>
</evidence>
<dbReference type="GO" id="GO:0016592">
    <property type="term" value="C:mediator complex"/>
    <property type="evidence" value="ECO:0007669"/>
    <property type="project" value="InterPro"/>
</dbReference>
<dbReference type="EMBL" id="JACMSC010000215">
    <property type="protein sequence ID" value="KAG6465985.1"/>
    <property type="molecule type" value="Genomic_DNA"/>
</dbReference>
<comment type="similarity">
    <text evidence="2 6">Belongs to the Mediator complex subunit 6 family.</text>
</comment>
<dbReference type="Gene3D" id="3.10.450.580">
    <property type="entry name" value="Mediator complex, subunit Med6"/>
    <property type="match status" value="1"/>
</dbReference>
<dbReference type="Proteomes" id="UP000734854">
    <property type="component" value="Unassembled WGS sequence"/>
</dbReference>
<dbReference type="GO" id="GO:0003712">
    <property type="term" value="F:transcription coregulator activity"/>
    <property type="evidence" value="ECO:0007669"/>
    <property type="project" value="InterPro"/>
</dbReference>
<evidence type="ECO:0000256" key="5">
    <source>
        <dbReference type="ARBA" id="ARBA00023242"/>
    </source>
</evidence>
<protein>
    <recommendedName>
        <fullName evidence="6">Mediator of RNA polymerase II transcription subunit 6</fullName>
    </recommendedName>
    <alternativeName>
        <fullName evidence="6">Mediator complex subunit 6</fullName>
    </alternativeName>
</protein>
<organism evidence="7 8">
    <name type="scientific">Zingiber officinale</name>
    <name type="common">Ginger</name>
    <name type="synonym">Amomum zingiber</name>
    <dbReference type="NCBI Taxonomy" id="94328"/>
    <lineage>
        <taxon>Eukaryota</taxon>
        <taxon>Viridiplantae</taxon>
        <taxon>Streptophyta</taxon>
        <taxon>Embryophyta</taxon>
        <taxon>Tracheophyta</taxon>
        <taxon>Spermatophyta</taxon>
        <taxon>Magnoliopsida</taxon>
        <taxon>Liliopsida</taxon>
        <taxon>Zingiberales</taxon>
        <taxon>Zingiberaceae</taxon>
        <taxon>Zingiber</taxon>
    </lineage>
</organism>
<dbReference type="InterPro" id="IPR038566">
    <property type="entry name" value="Mediator_Med6_sf"/>
</dbReference>
<evidence type="ECO:0000256" key="6">
    <source>
        <dbReference type="RuleBase" id="RU364143"/>
    </source>
</evidence>
<name>A0A8J5ES68_ZINOF</name>
<keyword evidence="6" id="KW-0010">Activator</keyword>
<gene>
    <name evidence="6" type="primary">MED6</name>
    <name evidence="7" type="ORF">ZIOFF_076210</name>
</gene>